<dbReference type="AlphaFoldDB" id="E9J9F8"/>
<evidence type="ECO:0000313" key="2">
    <source>
        <dbReference type="EMBL" id="EFZ10546.1"/>
    </source>
</evidence>
<feature type="region of interest" description="Disordered" evidence="1">
    <location>
        <begin position="61"/>
        <end position="91"/>
    </location>
</feature>
<reference evidence="2" key="1">
    <citation type="journal article" date="2011" name="Proc. Natl. Acad. Sci. U.S.A.">
        <title>The genome of the fire ant Solenopsis invicta.</title>
        <authorList>
            <person name="Wurm Y."/>
            <person name="Wang J."/>
            <person name="Riba-Grognuz O."/>
            <person name="Corona M."/>
            <person name="Nygaard S."/>
            <person name="Hunt B.G."/>
            <person name="Ingram K.K."/>
            <person name="Falquet L."/>
            <person name="Nipitwattanaphon M."/>
            <person name="Gotzek D."/>
            <person name="Dijkstra M.B."/>
            <person name="Oettler J."/>
            <person name="Comtesse F."/>
            <person name="Shih C.J."/>
            <person name="Wu W.J."/>
            <person name="Yang C.C."/>
            <person name="Thomas J."/>
            <person name="Beaudoing E."/>
            <person name="Pradervand S."/>
            <person name="Flegel V."/>
            <person name="Cook E.D."/>
            <person name="Fabbretti R."/>
            <person name="Stockinger H."/>
            <person name="Long L."/>
            <person name="Farmerie W.G."/>
            <person name="Oakey J."/>
            <person name="Boomsma J.J."/>
            <person name="Pamilo P."/>
            <person name="Yi S.V."/>
            <person name="Heinze J."/>
            <person name="Goodisman M.A."/>
            <person name="Farinelli L."/>
            <person name="Harshman K."/>
            <person name="Hulo N."/>
            <person name="Cerutti L."/>
            <person name="Xenarios I."/>
            <person name="Shoemaker D."/>
            <person name="Keller L."/>
        </authorList>
    </citation>
    <scope>NUCLEOTIDE SEQUENCE [LARGE SCALE GENOMIC DNA]</scope>
</reference>
<dbReference type="OMA" id="PRHSSNW"/>
<proteinExistence type="predicted"/>
<protein>
    <submittedName>
        <fullName evidence="2">Uncharacterized protein</fullName>
    </submittedName>
</protein>
<feature type="non-terminal residue" evidence="2">
    <location>
        <position position="101"/>
    </location>
</feature>
<evidence type="ECO:0000256" key="1">
    <source>
        <dbReference type="SAM" id="MobiDB-lite"/>
    </source>
</evidence>
<gene>
    <name evidence="2" type="ORF">SINV_05572</name>
</gene>
<dbReference type="HOGENOM" id="CLU_2456695_0_0_1"/>
<feature type="compositionally biased region" description="Pro residues" evidence="1">
    <location>
        <begin position="65"/>
        <end position="78"/>
    </location>
</feature>
<dbReference type="EMBL" id="GL769304">
    <property type="protein sequence ID" value="EFZ10546.1"/>
    <property type="molecule type" value="Genomic_DNA"/>
</dbReference>
<organism>
    <name type="scientific">Solenopsis invicta</name>
    <name type="common">Red imported fire ant</name>
    <name type="synonym">Solenopsis wagneri</name>
    <dbReference type="NCBI Taxonomy" id="13686"/>
    <lineage>
        <taxon>Eukaryota</taxon>
        <taxon>Metazoa</taxon>
        <taxon>Ecdysozoa</taxon>
        <taxon>Arthropoda</taxon>
        <taxon>Hexapoda</taxon>
        <taxon>Insecta</taxon>
        <taxon>Pterygota</taxon>
        <taxon>Neoptera</taxon>
        <taxon>Endopterygota</taxon>
        <taxon>Hymenoptera</taxon>
        <taxon>Apocrita</taxon>
        <taxon>Aculeata</taxon>
        <taxon>Formicoidea</taxon>
        <taxon>Formicidae</taxon>
        <taxon>Myrmicinae</taxon>
        <taxon>Solenopsis</taxon>
    </lineage>
</organism>
<accession>E9J9F8</accession>
<name>E9J9F8_SOLIN</name>
<sequence>MGVLLLPDGITSQSVMQSRASLNTVVDVVAETNNNVNGLTDANNPPSPAAPTQVVGIIDIVNGVEPPPPPPPRPPSSLLPPHSSDWTPPPPKKKWIRHYLL</sequence>